<dbReference type="GO" id="GO:0006402">
    <property type="term" value="P:mRNA catabolic process"/>
    <property type="evidence" value="ECO:0007669"/>
    <property type="project" value="TreeGrafter"/>
</dbReference>
<dbReference type="InterPro" id="IPR001900">
    <property type="entry name" value="RNase_II/R"/>
</dbReference>
<dbReference type="InterPro" id="IPR013223">
    <property type="entry name" value="RNase_B_OB_dom"/>
</dbReference>
<dbReference type="EMBL" id="PUHY01000010">
    <property type="protein sequence ID" value="PQO34821.1"/>
    <property type="molecule type" value="Genomic_DNA"/>
</dbReference>
<comment type="catalytic activity">
    <reaction evidence="1 8">
        <text>Exonucleolytic cleavage in the 3'- to 5'-direction to yield nucleoside 5'-phosphates.</text>
        <dbReference type="EC" id="3.1.13.1"/>
    </reaction>
</comment>
<dbReference type="Pfam" id="PF17876">
    <property type="entry name" value="CSD2"/>
    <property type="match status" value="1"/>
</dbReference>
<proteinExistence type="inferred from homology"/>
<dbReference type="SUPFAM" id="SSF50249">
    <property type="entry name" value="Nucleic acid-binding proteins"/>
    <property type="match status" value="4"/>
</dbReference>
<comment type="caution">
    <text evidence="11">The sequence shown here is derived from an EMBL/GenBank/DDBJ whole genome shotgun (WGS) entry which is preliminary data.</text>
</comment>
<comment type="subcellular location">
    <subcellularLocation>
        <location evidence="2 8">Cytoplasm</location>
    </subcellularLocation>
</comment>
<dbReference type="PANTHER" id="PTHR23355">
    <property type="entry name" value="RIBONUCLEASE"/>
    <property type="match status" value="1"/>
</dbReference>
<dbReference type="SMART" id="SM00955">
    <property type="entry name" value="RNB"/>
    <property type="match status" value="1"/>
</dbReference>
<organism evidence="11 12">
    <name type="scientific">Blastopirellula marina</name>
    <dbReference type="NCBI Taxonomy" id="124"/>
    <lineage>
        <taxon>Bacteria</taxon>
        <taxon>Pseudomonadati</taxon>
        <taxon>Planctomycetota</taxon>
        <taxon>Planctomycetia</taxon>
        <taxon>Pirellulales</taxon>
        <taxon>Pirellulaceae</taxon>
        <taxon>Blastopirellula</taxon>
    </lineage>
</organism>
<keyword evidence="7 8" id="KW-0694">RNA-binding</keyword>
<dbReference type="OrthoDB" id="9764149at2"/>
<gene>
    <name evidence="8 11" type="primary">rnr</name>
    <name evidence="11" type="ORF">C5Y83_15100</name>
</gene>
<dbReference type="GO" id="GO:0003723">
    <property type="term" value="F:RNA binding"/>
    <property type="evidence" value="ECO:0007669"/>
    <property type="project" value="UniProtKB-UniRule"/>
</dbReference>
<evidence type="ECO:0000256" key="3">
    <source>
        <dbReference type="ARBA" id="ARBA00022490"/>
    </source>
</evidence>
<dbReference type="Pfam" id="PF08206">
    <property type="entry name" value="OB_RNB"/>
    <property type="match status" value="1"/>
</dbReference>
<evidence type="ECO:0000313" key="11">
    <source>
        <dbReference type="EMBL" id="PQO34821.1"/>
    </source>
</evidence>
<evidence type="ECO:0000256" key="8">
    <source>
        <dbReference type="HAMAP-Rule" id="MF_01895"/>
    </source>
</evidence>
<protein>
    <recommendedName>
        <fullName evidence="8">Ribonuclease R</fullName>
        <shortName evidence="8">RNase R</shortName>
        <ecNumber evidence="8">3.1.13.1</ecNumber>
    </recommendedName>
</protein>
<reference evidence="11 12" key="1">
    <citation type="submission" date="2018-02" db="EMBL/GenBank/DDBJ databases">
        <title>Comparative genomes isolates from brazilian mangrove.</title>
        <authorList>
            <person name="Araujo J.E."/>
            <person name="Taketani R.G."/>
            <person name="Silva M.C.P."/>
            <person name="Loureco M.V."/>
            <person name="Andreote F.D."/>
        </authorList>
    </citation>
    <scope>NUCLEOTIDE SEQUENCE [LARGE SCALE GENOMIC DNA]</scope>
    <source>
        <strain evidence="11 12">Hex-1 MGV</strain>
    </source>
</reference>
<keyword evidence="6 8" id="KW-0269">Exonuclease</keyword>
<evidence type="ECO:0000256" key="6">
    <source>
        <dbReference type="ARBA" id="ARBA00022839"/>
    </source>
</evidence>
<evidence type="ECO:0000256" key="5">
    <source>
        <dbReference type="ARBA" id="ARBA00022801"/>
    </source>
</evidence>
<accession>A0A2S8FRL6</accession>
<comment type="similarity">
    <text evidence="8">Belongs to the RNR ribonuclease family. RNase R subfamily.</text>
</comment>
<dbReference type="PROSITE" id="PS50126">
    <property type="entry name" value="S1"/>
    <property type="match status" value="1"/>
</dbReference>
<dbReference type="GO" id="GO:0005829">
    <property type="term" value="C:cytosol"/>
    <property type="evidence" value="ECO:0007669"/>
    <property type="project" value="TreeGrafter"/>
</dbReference>
<dbReference type="Proteomes" id="UP000238322">
    <property type="component" value="Unassembled WGS sequence"/>
</dbReference>
<dbReference type="NCBIfam" id="TIGR00358">
    <property type="entry name" value="3_prime_RNase"/>
    <property type="match status" value="1"/>
</dbReference>
<dbReference type="InterPro" id="IPR011805">
    <property type="entry name" value="RNase_R"/>
</dbReference>
<evidence type="ECO:0000256" key="1">
    <source>
        <dbReference type="ARBA" id="ARBA00001849"/>
    </source>
</evidence>
<evidence type="ECO:0000256" key="4">
    <source>
        <dbReference type="ARBA" id="ARBA00022722"/>
    </source>
</evidence>
<dbReference type="InterPro" id="IPR003029">
    <property type="entry name" value="S1_domain"/>
</dbReference>
<evidence type="ECO:0000313" key="12">
    <source>
        <dbReference type="Proteomes" id="UP000238322"/>
    </source>
</evidence>
<dbReference type="EC" id="3.1.13.1" evidence="8"/>
<dbReference type="InterPro" id="IPR012340">
    <property type="entry name" value="NA-bd_OB-fold"/>
</dbReference>
<evidence type="ECO:0000256" key="2">
    <source>
        <dbReference type="ARBA" id="ARBA00004496"/>
    </source>
</evidence>
<dbReference type="InterPro" id="IPR004476">
    <property type="entry name" value="RNase_II/RNase_R"/>
</dbReference>
<keyword evidence="5 8" id="KW-0378">Hydrolase</keyword>
<feature type="region of interest" description="Disordered" evidence="9">
    <location>
        <begin position="712"/>
        <end position="786"/>
    </location>
</feature>
<dbReference type="Pfam" id="PF00773">
    <property type="entry name" value="RNB"/>
    <property type="match status" value="1"/>
</dbReference>
<sequence>MEIEEIESKLLSHVNQPNYQPVKPKVIAKKLGITDDDKRPFKRALKRLIRKGLVRYGANHLVKKPSAEEGDKRITGRYQRNAKGFGFVRPSYAAGSKDKQDDIFIPPRRGMDAATGDLVLIRTYFGRGPGGDKRLCGEVVEVVERETHRFVGTYYETHGLALVQVDGRIFAQPISVGDPGAKNAQPEDKVVIEMVRFPSHAHDGEAVIVEVLGKRGEPGVDLLSIIVEYDLPREFPDKALEVAREQADAFDESIPEGRRDFTADTVITIDPIDARDFDDAISLERLDNGHWILGVHIADVSHFVPEGSALDVEARNRATSVYLPDKVIPMLPETISNNLASLQPDRVRYTRTAIIEFTPEGARVHTEVCKGAIRSKRRFAYEEVDDYLADREPWKEKLTPEVHSLLGRMHELAMMLRKRRFARGSMELSMPEVKLDLNTDGQVVGAHTVENTESHQIIEEFMLAANEAVAEALVDRELFFLRRAHASPDPKKLANLTEFVRELGIECESLNSRFEIIRVLDEVKGKPEQAAVNYAVLRSMQKAVYSPEEIGHYALASDNYCHFTSPIRRYPDLTIHRMFDLIEQGVRPPQDFGEMQVEGEHCSEREQRAADAERELIKIKLLTYMSTRIGEEVDAVITGVEPFGLFVQSLDIPADGLVRIDSLNDDYYHYDAMTHSLVGNHEGNSFRLGDVITVRIARVDLDRRELDYQFIEKTGQQSSKPPAKSLGGGKSGGSWKPKVQGSGMKFSTQSSRPKKGSGRGHSKTQKGTPPSKAKKDKRSKRRGRSS</sequence>
<dbReference type="CDD" id="cd04471">
    <property type="entry name" value="S1_RNase_R"/>
    <property type="match status" value="1"/>
</dbReference>
<dbReference type="InterPro" id="IPR050180">
    <property type="entry name" value="RNR_Ribonuclease"/>
</dbReference>
<dbReference type="SMART" id="SM00316">
    <property type="entry name" value="S1"/>
    <property type="match status" value="1"/>
</dbReference>
<dbReference type="InterPro" id="IPR040476">
    <property type="entry name" value="CSD2"/>
</dbReference>
<dbReference type="RefSeq" id="WP_105330551.1">
    <property type="nucleotide sequence ID" value="NZ_PUHY01000010.1"/>
</dbReference>
<dbReference type="Pfam" id="PF00575">
    <property type="entry name" value="S1"/>
    <property type="match status" value="1"/>
</dbReference>
<dbReference type="NCBIfam" id="TIGR02063">
    <property type="entry name" value="RNase_R"/>
    <property type="match status" value="1"/>
</dbReference>
<comment type="function">
    <text evidence="8">3'-5' exoribonuclease that releases 5'-nucleoside monophosphates and is involved in maturation of structured RNAs.</text>
</comment>
<name>A0A2S8FRL6_9BACT</name>
<dbReference type="HAMAP" id="MF_01895">
    <property type="entry name" value="RNase_R"/>
    <property type="match status" value="1"/>
</dbReference>
<keyword evidence="4 8" id="KW-0540">Nuclease</keyword>
<evidence type="ECO:0000256" key="9">
    <source>
        <dbReference type="SAM" id="MobiDB-lite"/>
    </source>
</evidence>
<dbReference type="PANTHER" id="PTHR23355:SF9">
    <property type="entry name" value="DIS3-LIKE EXONUCLEASE 2"/>
    <property type="match status" value="1"/>
</dbReference>
<dbReference type="GO" id="GO:0008859">
    <property type="term" value="F:exoribonuclease II activity"/>
    <property type="evidence" value="ECO:0007669"/>
    <property type="project" value="UniProtKB-UniRule"/>
</dbReference>
<evidence type="ECO:0000259" key="10">
    <source>
        <dbReference type="PROSITE" id="PS50126"/>
    </source>
</evidence>
<dbReference type="AlphaFoldDB" id="A0A2S8FRL6"/>
<feature type="compositionally biased region" description="Basic residues" evidence="9">
    <location>
        <begin position="752"/>
        <end position="764"/>
    </location>
</feature>
<keyword evidence="3 8" id="KW-0963">Cytoplasm</keyword>
<feature type="compositionally biased region" description="Basic residues" evidence="9">
    <location>
        <begin position="772"/>
        <end position="786"/>
    </location>
</feature>
<dbReference type="Gene3D" id="2.40.50.140">
    <property type="entry name" value="Nucleic acid-binding proteins"/>
    <property type="match status" value="2"/>
</dbReference>
<evidence type="ECO:0000256" key="7">
    <source>
        <dbReference type="ARBA" id="ARBA00022884"/>
    </source>
</evidence>
<feature type="domain" description="S1 motif" evidence="10">
    <location>
        <begin position="630"/>
        <end position="711"/>
    </location>
</feature>